<name>A0A941JII0_NIACI</name>
<dbReference type="InterPro" id="IPR036390">
    <property type="entry name" value="WH_DNA-bd_sf"/>
</dbReference>
<reference evidence="5" key="1">
    <citation type="submission" date="2021-04" db="EMBL/GenBank/DDBJ databases">
        <title>Genomic analysis of electroactive and textile dye degrading Bacillus circulans strain: DC10 isolated from constructed wetland-microbial fuel cells treating textile dye wastewaters.</title>
        <authorList>
            <person name="Patel D.U."/>
            <person name="Desai C.R."/>
        </authorList>
    </citation>
    <scope>NUCLEOTIDE SEQUENCE</scope>
    <source>
        <strain evidence="5">DC10</strain>
    </source>
</reference>
<dbReference type="PROSITE" id="PS00846">
    <property type="entry name" value="HTH_ARSR_1"/>
    <property type="match status" value="1"/>
</dbReference>
<dbReference type="OrthoDB" id="9798835at2"/>
<gene>
    <name evidence="5" type="ORF">KD144_08675</name>
</gene>
<comment type="caution">
    <text evidence="5">The sequence shown here is derived from an EMBL/GenBank/DDBJ whole genome shotgun (WGS) entry which is preliminary data.</text>
</comment>
<evidence type="ECO:0000256" key="2">
    <source>
        <dbReference type="ARBA" id="ARBA00023125"/>
    </source>
</evidence>
<dbReference type="SMART" id="SM00418">
    <property type="entry name" value="HTH_ARSR"/>
    <property type="match status" value="1"/>
</dbReference>
<keyword evidence="2" id="KW-0238">DNA-binding</keyword>
<accession>A0A941JII0</accession>
<proteinExistence type="predicted"/>
<dbReference type="InterPro" id="IPR001845">
    <property type="entry name" value="HTH_ArsR_DNA-bd_dom"/>
</dbReference>
<evidence type="ECO:0000256" key="1">
    <source>
        <dbReference type="ARBA" id="ARBA00023015"/>
    </source>
</evidence>
<dbReference type="Gene3D" id="1.10.10.10">
    <property type="entry name" value="Winged helix-like DNA-binding domain superfamily/Winged helix DNA-binding domain"/>
    <property type="match status" value="1"/>
</dbReference>
<evidence type="ECO:0000313" key="5">
    <source>
        <dbReference type="EMBL" id="MBR8669615.1"/>
    </source>
</evidence>
<protein>
    <submittedName>
        <fullName evidence="5">Winged helix-turn-helix transcriptional regulator</fullName>
    </submittedName>
</protein>
<dbReference type="InterPro" id="IPR018334">
    <property type="entry name" value="ArsR_HTH"/>
</dbReference>
<evidence type="ECO:0000259" key="4">
    <source>
        <dbReference type="PROSITE" id="PS50987"/>
    </source>
</evidence>
<dbReference type="RefSeq" id="WP_082138369.1">
    <property type="nucleotide sequence ID" value="NZ_JAGTPX020000007.1"/>
</dbReference>
<dbReference type="CDD" id="cd00090">
    <property type="entry name" value="HTH_ARSR"/>
    <property type="match status" value="1"/>
</dbReference>
<dbReference type="InterPro" id="IPR011991">
    <property type="entry name" value="ArsR-like_HTH"/>
</dbReference>
<dbReference type="InterPro" id="IPR036388">
    <property type="entry name" value="WH-like_DNA-bd_sf"/>
</dbReference>
<dbReference type="PROSITE" id="PS50987">
    <property type="entry name" value="HTH_ARSR_2"/>
    <property type="match status" value="1"/>
</dbReference>
<keyword evidence="3" id="KW-0804">Transcription</keyword>
<evidence type="ECO:0000256" key="3">
    <source>
        <dbReference type="ARBA" id="ARBA00023163"/>
    </source>
</evidence>
<dbReference type="InterPro" id="IPR051081">
    <property type="entry name" value="HTH_MetalResp_TranReg"/>
</dbReference>
<keyword evidence="1" id="KW-0805">Transcription regulation</keyword>
<dbReference type="PANTHER" id="PTHR33154">
    <property type="entry name" value="TRANSCRIPTIONAL REGULATOR, ARSR FAMILY"/>
    <property type="match status" value="1"/>
</dbReference>
<dbReference type="NCBIfam" id="NF033788">
    <property type="entry name" value="HTH_metalloreg"/>
    <property type="match status" value="1"/>
</dbReference>
<dbReference type="GO" id="GO:0003700">
    <property type="term" value="F:DNA-binding transcription factor activity"/>
    <property type="evidence" value="ECO:0007669"/>
    <property type="project" value="InterPro"/>
</dbReference>
<organism evidence="5">
    <name type="scientific">Niallia circulans</name>
    <name type="common">Bacillus circulans</name>
    <dbReference type="NCBI Taxonomy" id="1397"/>
    <lineage>
        <taxon>Bacteria</taxon>
        <taxon>Bacillati</taxon>
        <taxon>Bacillota</taxon>
        <taxon>Bacilli</taxon>
        <taxon>Bacillales</taxon>
        <taxon>Bacillaceae</taxon>
        <taxon>Niallia</taxon>
    </lineage>
</organism>
<dbReference type="EMBL" id="JAGTPX010000006">
    <property type="protein sequence ID" value="MBR8669615.1"/>
    <property type="molecule type" value="Genomic_DNA"/>
</dbReference>
<dbReference type="PANTHER" id="PTHR33154:SF18">
    <property type="entry name" value="ARSENICAL RESISTANCE OPERON REPRESSOR"/>
    <property type="match status" value="1"/>
</dbReference>
<dbReference type="AlphaFoldDB" id="A0A941JII0"/>
<sequence length="126" mass="14465">MSLVDKNIKDTLKDECEIYCYDPIKVSRLQDLLSSKSTLHLSKKFKLLADETRLKIILSLAIEGELCVCDVANIIQSSIATASYHLRFLKRSGVANYRKEGKLAFYYIDDEIFKSMVLLSFHHKES</sequence>
<dbReference type="GO" id="GO:0003677">
    <property type="term" value="F:DNA binding"/>
    <property type="evidence" value="ECO:0007669"/>
    <property type="project" value="UniProtKB-KW"/>
</dbReference>
<feature type="domain" description="HTH arsR-type" evidence="4">
    <location>
        <begin position="33"/>
        <end position="126"/>
    </location>
</feature>
<dbReference type="PRINTS" id="PR00778">
    <property type="entry name" value="HTHARSR"/>
</dbReference>
<dbReference type="Pfam" id="PF01022">
    <property type="entry name" value="HTH_5"/>
    <property type="match status" value="1"/>
</dbReference>
<dbReference type="SUPFAM" id="SSF46785">
    <property type="entry name" value="Winged helix' DNA-binding domain"/>
    <property type="match status" value="1"/>
</dbReference>